<feature type="region of interest" description="Disordered" evidence="1">
    <location>
        <begin position="1"/>
        <end position="69"/>
    </location>
</feature>
<dbReference type="OrthoDB" id="4374883at2"/>
<feature type="domain" description="DUF4190" evidence="3">
    <location>
        <begin position="77"/>
        <end position="130"/>
    </location>
</feature>
<dbReference type="InterPro" id="IPR025241">
    <property type="entry name" value="DUF4190"/>
</dbReference>
<evidence type="ECO:0000259" key="3">
    <source>
        <dbReference type="Pfam" id="PF13828"/>
    </source>
</evidence>
<feature type="region of interest" description="Disordered" evidence="1">
    <location>
        <begin position="153"/>
        <end position="181"/>
    </location>
</feature>
<proteinExistence type="predicted"/>
<organism evidence="4 5">
    <name type="scientific">Williamsia sterculiae</name>
    <dbReference type="NCBI Taxonomy" id="1344003"/>
    <lineage>
        <taxon>Bacteria</taxon>
        <taxon>Bacillati</taxon>
        <taxon>Actinomycetota</taxon>
        <taxon>Actinomycetes</taxon>
        <taxon>Mycobacteriales</taxon>
        <taxon>Nocardiaceae</taxon>
        <taxon>Williamsia</taxon>
    </lineage>
</organism>
<evidence type="ECO:0000313" key="5">
    <source>
        <dbReference type="Proteomes" id="UP000186218"/>
    </source>
</evidence>
<keyword evidence="2" id="KW-1133">Transmembrane helix</keyword>
<dbReference type="Proteomes" id="UP000186218">
    <property type="component" value="Unassembled WGS sequence"/>
</dbReference>
<name>A0A1N7GFZ7_9NOCA</name>
<feature type="compositionally biased region" description="Pro residues" evidence="1">
    <location>
        <begin position="21"/>
        <end position="36"/>
    </location>
</feature>
<dbReference type="AlphaFoldDB" id="A0A1N7GFZ7"/>
<feature type="transmembrane region" description="Helical" evidence="2">
    <location>
        <begin position="77"/>
        <end position="100"/>
    </location>
</feature>
<keyword evidence="2" id="KW-0472">Membrane</keyword>
<evidence type="ECO:0000313" key="4">
    <source>
        <dbReference type="EMBL" id="SIS11501.1"/>
    </source>
</evidence>
<feature type="compositionally biased region" description="Low complexity" evidence="1">
    <location>
        <begin position="59"/>
        <end position="69"/>
    </location>
</feature>
<feature type="transmembrane region" description="Helical" evidence="2">
    <location>
        <begin position="112"/>
        <end position="139"/>
    </location>
</feature>
<accession>A0A1N7GFZ7</accession>
<dbReference type="Pfam" id="PF13828">
    <property type="entry name" value="DUF4190"/>
    <property type="match status" value="1"/>
</dbReference>
<sequence>MTGTARFNPPPNWPKPVDGWTPPPNWVPDPSWPDPPKGWRLWVDETPAEGTKSEPNQSPEPAATAVTPTAPGKTNDLAVAALICGLVISPVGIILGHISLSQIKKRNESGRGLALAGLIIGYAFTAIALIAIIASVMAFSSAVSSINDAVATTTSAPDSVSDDSPSESTSGSAPTSSSSSFASREQAVEYAVPMFNSGESSSAEQLFGADYLVREPSDSDNADDLAKHVLEQWQINLQTIMSYGETNYAEGVKLLDAAVDKRTADSPPYANDVRNPSHLAFSDFIAQQISQSQRENEGKYEVVDHSVIFQHTQFQSVEPSGEKTIILTARNPITADIVQYTFQKQRGTNPQNNMYVLVQVVDPNQQRDYMAPSQPYYIEKLADLKID</sequence>
<evidence type="ECO:0000256" key="2">
    <source>
        <dbReference type="SAM" id="Phobius"/>
    </source>
</evidence>
<evidence type="ECO:0000256" key="1">
    <source>
        <dbReference type="SAM" id="MobiDB-lite"/>
    </source>
</evidence>
<keyword evidence="5" id="KW-1185">Reference proteome</keyword>
<reference evidence="4 5" key="1">
    <citation type="submission" date="2017-01" db="EMBL/GenBank/DDBJ databases">
        <authorList>
            <person name="Mah S.A."/>
            <person name="Swanson W.J."/>
            <person name="Moy G.W."/>
            <person name="Vacquier V.D."/>
        </authorList>
    </citation>
    <scope>NUCLEOTIDE SEQUENCE [LARGE SCALE GENOMIC DNA]</scope>
    <source>
        <strain evidence="4 5">CPCC 203464</strain>
    </source>
</reference>
<gene>
    <name evidence="4" type="ORF">SAMN05445060_2740</name>
</gene>
<dbReference type="RefSeq" id="WP_076480444.1">
    <property type="nucleotide sequence ID" value="NZ_FTNT01000008.1"/>
</dbReference>
<dbReference type="EMBL" id="FTNT01000008">
    <property type="protein sequence ID" value="SIS11501.1"/>
    <property type="molecule type" value="Genomic_DNA"/>
</dbReference>
<feature type="compositionally biased region" description="Low complexity" evidence="1">
    <location>
        <begin position="166"/>
        <end position="181"/>
    </location>
</feature>
<dbReference type="STRING" id="1344003.SAMN05445060_2740"/>
<protein>
    <recommendedName>
        <fullName evidence="3">DUF4190 domain-containing protein</fullName>
    </recommendedName>
</protein>
<keyword evidence="2" id="KW-0812">Transmembrane</keyword>